<dbReference type="PANTHER" id="PTHR31350:SF21">
    <property type="entry name" value="F-BOX ONLY PROTEIN 21"/>
    <property type="match status" value="1"/>
</dbReference>
<reference evidence="3 4" key="1">
    <citation type="submission" date="2016-10" db="EMBL/GenBank/DDBJ databases">
        <authorList>
            <person name="de Groot N.N."/>
        </authorList>
    </citation>
    <scope>NUCLEOTIDE SEQUENCE [LARGE SCALE GENOMIC DNA]</scope>
    <source>
        <strain evidence="3 4">DSM 19012</strain>
    </source>
</reference>
<dbReference type="RefSeq" id="WP_010526842.1">
    <property type="nucleotide sequence ID" value="NZ_AFSL01000019.1"/>
</dbReference>
<sequence>MDTQKIKALITLLDDPSEEIFNTVENELLKAEVEIVPELEKIWETQTNGVVQYRLENIIHTLQFRDVKKRLAEWKNNNGEDLLTGVWLVAKYQYPELTFEEIDRSIEKLRKDIWLELNEHLTALEKVRVINHILFDVHGFSRNNSNFLSPQNSFICDVLDTRKGNPISLSVIYAEIAQRLGLPIYGVNLPKNYILAYLDEPEQRDRVRLRDDASVLFYINPINKGAVLGRREIEQFIKQQKLENKSSYFIPCSNIDTVKRILNNLLIAYQQAGQVEKFEEVKELMSVFAQKEDFNN</sequence>
<dbReference type="eggNOG" id="COG2912">
    <property type="taxonomic scope" value="Bacteria"/>
</dbReference>
<dbReference type="AlphaFoldDB" id="A0A1I1VSY3"/>
<dbReference type="STRING" id="385682.SAMN05444380_10313"/>
<proteinExistence type="inferred from homology"/>
<dbReference type="PANTHER" id="PTHR31350">
    <property type="entry name" value="SI:DKEY-261L7.2"/>
    <property type="match status" value="1"/>
</dbReference>
<dbReference type="FunCoup" id="A0A1I1VSY3">
    <property type="interactions" value="10"/>
</dbReference>
<evidence type="ECO:0000313" key="4">
    <source>
        <dbReference type="Proteomes" id="UP000181976"/>
    </source>
</evidence>
<organism evidence="3 4">
    <name type="scientific">Thermophagus xiamenensis</name>
    <dbReference type="NCBI Taxonomy" id="385682"/>
    <lineage>
        <taxon>Bacteria</taxon>
        <taxon>Pseudomonadati</taxon>
        <taxon>Bacteroidota</taxon>
        <taxon>Bacteroidia</taxon>
        <taxon>Marinilabiliales</taxon>
        <taxon>Marinilabiliaceae</taxon>
        <taxon>Thermophagus</taxon>
    </lineage>
</organism>
<dbReference type="EMBL" id="FONA01000003">
    <property type="protein sequence ID" value="SFD85158.1"/>
    <property type="molecule type" value="Genomic_DNA"/>
</dbReference>
<protein>
    <submittedName>
        <fullName evidence="3">Transglutaminase-like superfamily protein</fullName>
    </submittedName>
</protein>
<evidence type="ECO:0000313" key="3">
    <source>
        <dbReference type="EMBL" id="SFD85158.1"/>
    </source>
</evidence>
<evidence type="ECO:0000259" key="2">
    <source>
        <dbReference type="Pfam" id="PF13369"/>
    </source>
</evidence>
<keyword evidence="4" id="KW-1185">Reference proteome</keyword>
<dbReference type="Proteomes" id="UP000181976">
    <property type="component" value="Unassembled WGS sequence"/>
</dbReference>
<dbReference type="OrthoDB" id="188084at2"/>
<name>A0A1I1VSY3_9BACT</name>
<accession>A0A1I1VSY3</accession>
<dbReference type="Pfam" id="PF13369">
    <property type="entry name" value="Transglut_core2"/>
    <property type="match status" value="1"/>
</dbReference>
<dbReference type="InterPro" id="IPR032698">
    <property type="entry name" value="SirB1_N"/>
</dbReference>
<evidence type="ECO:0000256" key="1">
    <source>
        <dbReference type="ARBA" id="ARBA00007100"/>
    </source>
</evidence>
<gene>
    <name evidence="3" type="ORF">SAMN05444380_10313</name>
</gene>
<comment type="similarity">
    <text evidence="1">Belongs to the UPF0162 family.</text>
</comment>
<dbReference type="InParanoid" id="A0A1I1VSY3"/>
<feature type="domain" description="Protein SirB1 N-terminal" evidence="2">
    <location>
        <begin position="101"/>
        <end position="263"/>
    </location>
</feature>